<dbReference type="InterPro" id="IPR037401">
    <property type="entry name" value="SnoaL-like"/>
</dbReference>
<organism evidence="2 3">
    <name type="scientific">Dyella choica</name>
    <dbReference type="NCBI Taxonomy" id="1927959"/>
    <lineage>
        <taxon>Bacteria</taxon>
        <taxon>Pseudomonadati</taxon>
        <taxon>Pseudomonadota</taxon>
        <taxon>Gammaproteobacteria</taxon>
        <taxon>Lysobacterales</taxon>
        <taxon>Rhodanobacteraceae</taxon>
        <taxon>Dyella</taxon>
    </lineage>
</organism>
<keyword evidence="3" id="KW-1185">Reference proteome</keyword>
<dbReference type="InterPro" id="IPR032710">
    <property type="entry name" value="NTF2-like_dom_sf"/>
</dbReference>
<evidence type="ECO:0000259" key="1">
    <source>
        <dbReference type="Pfam" id="PF12680"/>
    </source>
</evidence>
<comment type="caution">
    <text evidence="2">The sequence shown here is derived from an EMBL/GenBank/DDBJ whole genome shotgun (WGS) entry which is preliminary data.</text>
</comment>
<dbReference type="EMBL" id="RYYV01000026">
    <property type="protein sequence ID" value="RUL70178.1"/>
    <property type="molecule type" value="Genomic_DNA"/>
</dbReference>
<protein>
    <submittedName>
        <fullName evidence="2">Nuclear transport factor 2 family protein</fullName>
    </submittedName>
</protein>
<reference evidence="2 3" key="1">
    <citation type="submission" date="2018-12" db="EMBL/GenBank/DDBJ databases">
        <title>Dyella dinghuensis sp. nov. DHOA06 and Dyella choica sp. nov. 4M-K27, isolated from forest soil.</title>
        <authorList>
            <person name="Qiu L.-H."/>
            <person name="Gao Z.-H."/>
        </authorList>
    </citation>
    <scope>NUCLEOTIDE SEQUENCE [LARGE SCALE GENOMIC DNA]</scope>
    <source>
        <strain evidence="2 3">4M-K27</strain>
    </source>
</reference>
<name>A0A3S0Q268_9GAMM</name>
<feature type="domain" description="SnoaL-like" evidence="1">
    <location>
        <begin position="10"/>
        <end position="117"/>
    </location>
</feature>
<dbReference type="SUPFAM" id="SSF54427">
    <property type="entry name" value="NTF2-like"/>
    <property type="match status" value="1"/>
</dbReference>
<dbReference type="Proteomes" id="UP000274358">
    <property type="component" value="Unassembled WGS sequence"/>
</dbReference>
<dbReference type="Gene3D" id="3.10.450.50">
    <property type="match status" value="1"/>
</dbReference>
<evidence type="ECO:0000313" key="2">
    <source>
        <dbReference type="EMBL" id="RUL70178.1"/>
    </source>
</evidence>
<proteinExistence type="predicted"/>
<sequence>MNTEENKRVVHELFARISRGDLDGMLALLSDDVNWWIAGELEGVPAAGDHDKKQVAGILASMHQQLKGNLRLSVHSLTAEDERVCAQVSGHGELNNGRLYRNQYHFLIGLEGGKIVSVREYLDTKHVEKTWFSP</sequence>
<dbReference type="AlphaFoldDB" id="A0A3S0Q268"/>
<dbReference type="PANTHER" id="PTHR41252:SF1">
    <property type="entry name" value="BLR2505 PROTEIN"/>
    <property type="match status" value="1"/>
</dbReference>
<gene>
    <name evidence="2" type="ORF">EKH80_21040</name>
</gene>
<dbReference type="PANTHER" id="PTHR41252">
    <property type="entry name" value="BLR2505 PROTEIN"/>
    <property type="match status" value="1"/>
</dbReference>
<dbReference type="OrthoDB" id="6657864at2"/>
<evidence type="ECO:0000313" key="3">
    <source>
        <dbReference type="Proteomes" id="UP000274358"/>
    </source>
</evidence>
<dbReference type="Pfam" id="PF12680">
    <property type="entry name" value="SnoaL_2"/>
    <property type="match status" value="1"/>
</dbReference>
<dbReference type="RefSeq" id="WP_126686767.1">
    <property type="nucleotide sequence ID" value="NZ_RYYV01000026.1"/>
</dbReference>
<accession>A0A3S0Q268</accession>